<evidence type="ECO:0000256" key="1">
    <source>
        <dbReference type="SAM" id="MobiDB-lite"/>
    </source>
</evidence>
<proteinExistence type="predicted"/>
<evidence type="ECO:0000313" key="4">
    <source>
        <dbReference type="RefSeq" id="XP_033575310.1"/>
    </source>
</evidence>
<keyword evidence="3" id="KW-1185">Reference proteome</keyword>
<protein>
    <submittedName>
        <fullName evidence="2 4">Uncharacterized protein</fullName>
    </submittedName>
</protein>
<reference evidence="2 4" key="1">
    <citation type="journal article" date="2020" name="Stud. Mycol.">
        <title>101 Dothideomycetes genomes: a test case for predicting lifestyles and emergence of pathogens.</title>
        <authorList>
            <person name="Haridas S."/>
            <person name="Albert R."/>
            <person name="Binder M."/>
            <person name="Bloem J."/>
            <person name="Labutti K."/>
            <person name="Salamov A."/>
            <person name="Andreopoulos B."/>
            <person name="Baker S."/>
            <person name="Barry K."/>
            <person name="Bills G."/>
            <person name="Bluhm B."/>
            <person name="Cannon C."/>
            <person name="Castanera R."/>
            <person name="Culley D."/>
            <person name="Daum C."/>
            <person name="Ezra D."/>
            <person name="Gonzalez J."/>
            <person name="Henrissat B."/>
            <person name="Kuo A."/>
            <person name="Liang C."/>
            <person name="Lipzen A."/>
            <person name="Lutzoni F."/>
            <person name="Magnuson J."/>
            <person name="Mondo S."/>
            <person name="Nolan M."/>
            <person name="Ohm R."/>
            <person name="Pangilinan J."/>
            <person name="Park H.-J."/>
            <person name="Ramirez L."/>
            <person name="Alfaro M."/>
            <person name="Sun H."/>
            <person name="Tritt A."/>
            <person name="Yoshinaga Y."/>
            <person name="Zwiers L.-H."/>
            <person name="Turgeon B."/>
            <person name="Goodwin S."/>
            <person name="Spatafora J."/>
            <person name="Crous P."/>
            <person name="Grigoriev I."/>
        </authorList>
    </citation>
    <scope>NUCLEOTIDE SEQUENCE</scope>
    <source>
        <strain evidence="2 4">CBS 304.34</strain>
    </source>
</reference>
<dbReference type="GeneID" id="54466559"/>
<reference evidence="4" key="2">
    <citation type="submission" date="2020-04" db="EMBL/GenBank/DDBJ databases">
        <authorList>
            <consortium name="NCBI Genome Project"/>
        </authorList>
    </citation>
    <scope>NUCLEOTIDE SEQUENCE</scope>
    <source>
        <strain evidence="4">CBS 304.34</strain>
    </source>
</reference>
<evidence type="ECO:0000313" key="3">
    <source>
        <dbReference type="Proteomes" id="UP000504636"/>
    </source>
</evidence>
<name>A0A6A6YHP5_9PEZI</name>
<reference evidence="4" key="3">
    <citation type="submission" date="2025-04" db="UniProtKB">
        <authorList>
            <consortium name="RefSeq"/>
        </authorList>
    </citation>
    <scope>IDENTIFICATION</scope>
    <source>
        <strain evidence="4">CBS 304.34</strain>
    </source>
</reference>
<dbReference type="AlphaFoldDB" id="A0A6A6YHP5"/>
<feature type="compositionally biased region" description="Polar residues" evidence="1">
    <location>
        <begin position="149"/>
        <end position="160"/>
    </location>
</feature>
<gene>
    <name evidence="2 4" type="ORF">BDZ99DRAFT_521903</name>
</gene>
<feature type="compositionally biased region" description="Polar residues" evidence="1">
    <location>
        <begin position="130"/>
        <end position="140"/>
    </location>
</feature>
<dbReference type="Proteomes" id="UP000504636">
    <property type="component" value="Unplaced"/>
</dbReference>
<organism evidence="2">
    <name type="scientific">Mytilinidion resinicola</name>
    <dbReference type="NCBI Taxonomy" id="574789"/>
    <lineage>
        <taxon>Eukaryota</taxon>
        <taxon>Fungi</taxon>
        <taxon>Dikarya</taxon>
        <taxon>Ascomycota</taxon>
        <taxon>Pezizomycotina</taxon>
        <taxon>Dothideomycetes</taxon>
        <taxon>Pleosporomycetidae</taxon>
        <taxon>Mytilinidiales</taxon>
        <taxon>Mytilinidiaceae</taxon>
        <taxon>Mytilinidion</taxon>
    </lineage>
</organism>
<dbReference type="RefSeq" id="XP_033575310.1">
    <property type="nucleotide sequence ID" value="XM_033725666.1"/>
</dbReference>
<dbReference type="EMBL" id="MU003703">
    <property type="protein sequence ID" value="KAF2808346.1"/>
    <property type="molecule type" value="Genomic_DNA"/>
</dbReference>
<sequence length="160" mass="17929">MPRPGIAEMDCRVWHPANQHLVHNTFDLRDRPRLSYCITAASNSGYQHKETIENGFPTAQYAKSSKLLTRIKLTWALSSLCSFGYVLDADIHVVWDSQLLRNIQDASIWATITHTLDTTTSPSGLEHQPSEASLSTQKQDVSPFEQKENSLICSNGVQSK</sequence>
<evidence type="ECO:0000313" key="2">
    <source>
        <dbReference type="EMBL" id="KAF2808346.1"/>
    </source>
</evidence>
<accession>A0A6A6YHP5</accession>
<feature type="region of interest" description="Disordered" evidence="1">
    <location>
        <begin position="120"/>
        <end position="160"/>
    </location>
</feature>